<keyword evidence="2" id="KW-0396">Initiation factor</keyword>
<organism evidence="2 3">
    <name type="scientific">Paragonimus skrjabini miyazakii</name>
    <dbReference type="NCBI Taxonomy" id="59628"/>
    <lineage>
        <taxon>Eukaryota</taxon>
        <taxon>Metazoa</taxon>
        <taxon>Spiralia</taxon>
        <taxon>Lophotrochozoa</taxon>
        <taxon>Platyhelminthes</taxon>
        <taxon>Trematoda</taxon>
        <taxon>Digenea</taxon>
        <taxon>Plagiorchiida</taxon>
        <taxon>Troglotremata</taxon>
        <taxon>Troglotrematidae</taxon>
        <taxon>Paragonimus</taxon>
    </lineage>
</organism>
<accession>A0A8S9Z2J5</accession>
<evidence type="ECO:0000256" key="1">
    <source>
        <dbReference type="SAM" id="MobiDB-lite"/>
    </source>
</evidence>
<feature type="compositionally biased region" description="Basic and acidic residues" evidence="1">
    <location>
        <begin position="299"/>
        <end position="308"/>
    </location>
</feature>
<feature type="region of interest" description="Disordered" evidence="1">
    <location>
        <begin position="288"/>
        <end position="423"/>
    </location>
</feature>
<evidence type="ECO:0000313" key="3">
    <source>
        <dbReference type="Proteomes" id="UP000822476"/>
    </source>
</evidence>
<evidence type="ECO:0000313" key="2">
    <source>
        <dbReference type="EMBL" id="KAF7259583.1"/>
    </source>
</evidence>
<proteinExistence type="predicted"/>
<keyword evidence="3" id="KW-1185">Reference proteome</keyword>
<reference evidence="2" key="1">
    <citation type="submission" date="2019-07" db="EMBL/GenBank/DDBJ databases">
        <title>Annotation for the trematode Paragonimus miyazaki's.</title>
        <authorList>
            <person name="Choi Y.-J."/>
        </authorList>
    </citation>
    <scope>NUCLEOTIDE SEQUENCE</scope>
    <source>
        <strain evidence="2">Japan</strain>
    </source>
</reference>
<feature type="compositionally biased region" description="Polar residues" evidence="1">
    <location>
        <begin position="337"/>
        <end position="350"/>
    </location>
</feature>
<dbReference type="GO" id="GO:0003743">
    <property type="term" value="F:translation initiation factor activity"/>
    <property type="evidence" value="ECO:0007669"/>
    <property type="project" value="UniProtKB-KW"/>
</dbReference>
<comment type="caution">
    <text evidence="2">The sequence shown here is derived from an EMBL/GenBank/DDBJ whole genome shotgun (WGS) entry which is preliminary data.</text>
</comment>
<feature type="compositionally biased region" description="Acidic residues" evidence="1">
    <location>
        <begin position="220"/>
        <end position="239"/>
    </location>
</feature>
<keyword evidence="2" id="KW-0648">Protein biosynthesis</keyword>
<feature type="compositionally biased region" description="Low complexity" evidence="1">
    <location>
        <begin position="371"/>
        <end position="381"/>
    </location>
</feature>
<dbReference type="EMBL" id="JTDE01001133">
    <property type="protein sequence ID" value="KAF7259583.1"/>
    <property type="molecule type" value="Genomic_DNA"/>
</dbReference>
<dbReference type="OrthoDB" id="6286491at2759"/>
<feature type="compositionally biased region" description="Acidic residues" evidence="1">
    <location>
        <begin position="316"/>
        <end position="333"/>
    </location>
</feature>
<feature type="region of interest" description="Disordered" evidence="1">
    <location>
        <begin position="179"/>
        <end position="239"/>
    </location>
</feature>
<sequence length="423" mass="47724">MSTPVTQHLKQCNVFLTDLDGLLVNSENFNQVFIQRIDPEWITTTINRVVKSELHLQKLIQVLTKFIVSECHPEWSHHALAWLTHLFRSPSFPGFTPALNKACRPLLSYAAEMAGIRDLYTKAAMRGLAAEQWSKTPASLSGIPRKLYYGGLFDVPSTNYVYVDDSDEEFGQRQTKLRTRKLANGPHRASSSQFVDPLPGGGDHLNEDDLELDNLVGDYVDGDYDGDDDDVEEEDDGDDIDDRDIEAAFESDHGVFDVNETASSEELSAHDPQFQLVNEDPFQRITTRPDVSSILFPDDTSHKHRETDALQNSDDAPLDDDEEDSSESDEELDMLMWTQQHEGSSSSGSRLTDEFSYLEPPSKSRSRKLATSKPPSRSPKTPLAPPETTRSRPLRQKSDRPQDSSSTPDQLSRPRRKRPRQSF</sequence>
<name>A0A8S9Z2J5_9TREM</name>
<dbReference type="AlphaFoldDB" id="A0A8S9Z2J5"/>
<protein>
    <submittedName>
        <fullName evidence="2">Eukaryotictranslation initiation factor 3 subunit</fullName>
    </submittedName>
</protein>
<gene>
    <name evidence="2" type="ORF">EG68_03139</name>
</gene>
<dbReference type="Proteomes" id="UP000822476">
    <property type="component" value="Unassembled WGS sequence"/>
</dbReference>
<feature type="compositionally biased region" description="Basic residues" evidence="1">
    <location>
        <begin position="413"/>
        <end position="423"/>
    </location>
</feature>